<dbReference type="Proteomes" id="UP000000539">
    <property type="component" value="Chromosome 25"/>
</dbReference>
<dbReference type="SMART" id="SM00572">
    <property type="entry name" value="DZF"/>
    <property type="match status" value="1"/>
</dbReference>
<dbReference type="GO" id="GO:0005730">
    <property type="term" value="C:nucleolus"/>
    <property type="evidence" value="ECO:0007669"/>
    <property type="project" value="Ensembl"/>
</dbReference>
<keyword evidence="3" id="KW-0238">DNA-binding</keyword>
<dbReference type="PROSITE" id="PS51703">
    <property type="entry name" value="DZF"/>
    <property type="match status" value="1"/>
</dbReference>
<evidence type="ECO:0000313" key="10">
    <source>
        <dbReference type="Proteomes" id="UP000000539"/>
    </source>
</evidence>
<dbReference type="PANTHER" id="PTHR46447:SF1">
    <property type="entry name" value="INTERLEUKIN ENHANCER-BINDING FACTOR 2"/>
    <property type="match status" value="1"/>
</dbReference>
<dbReference type="GO" id="GO:1990904">
    <property type="term" value="C:ribonucleoprotein complex"/>
    <property type="evidence" value="ECO:0007669"/>
    <property type="project" value="Ensembl"/>
</dbReference>
<reference evidence="9" key="2">
    <citation type="submission" date="2025-08" db="UniProtKB">
        <authorList>
            <consortium name="Ensembl"/>
        </authorList>
    </citation>
    <scope>IDENTIFICATION</scope>
    <source>
        <strain evidence="9">broiler</strain>
    </source>
</reference>
<dbReference type="PROSITE" id="PS50152">
    <property type="entry name" value="25A_SYNTH_3"/>
    <property type="match status" value="1"/>
</dbReference>
<dbReference type="GeneTree" id="ENSGT00940000154879"/>
<feature type="compositionally biased region" description="Acidic residues" evidence="7">
    <location>
        <begin position="465"/>
        <end position="487"/>
    </location>
</feature>
<evidence type="ECO:0000256" key="2">
    <source>
        <dbReference type="ARBA" id="ARBA00023015"/>
    </source>
</evidence>
<dbReference type="FunFam" id="3.30.460.10:FF:000093">
    <property type="entry name" value="Interleukin enhancer-binding factor 2"/>
    <property type="match status" value="1"/>
</dbReference>
<keyword evidence="10" id="KW-1185">Reference proteome</keyword>
<dbReference type="OrthoDB" id="5775647at2759"/>
<evidence type="ECO:0000256" key="4">
    <source>
        <dbReference type="ARBA" id="ARBA00023159"/>
    </source>
</evidence>
<evidence type="ECO:0000256" key="6">
    <source>
        <dbReference type="ARBA" id="ARBA00023242"/>
    </source>
</evidence>
<dbReference type="GO" id="GO:0005829">
    <property type="term" value="C:cytosol"/>
    <property type="evidence" value="ECO:0007669"/>
    <property type="project" value="Ensembl"/>
</dbReference>
<dbReference type="AlphaFoldDB" id="A0A8V1A7Y0"/>
<feature type="domain" description="DZF" evidence="8">
    <location>
        <begin position="121"/>
        <end position="468"/>
    </location>
</feature>
<evidence type="ECO:0000256" key="1">
    <source>
        <dbReference type="ARBA" id="ARBA00004123"/>
    </source>
</evidence>
<evidence type="ECO:0007829" key="11">
    <source>
        <dbReference type="PeptideAtlas" id="A0A8V1A7Y0"/>
    </source>
</evidence>
<reference evidence="9" key="3">
    <citation type="submission" date="2025-09" db="UniProtKB">
        <authorList>
            <consortium name="Ensembl"/>
        </authorList>
    </citation>
    <scope>IDENTIFICATION</scope>
    <source>
        <strain evidence="9">broiler</strain>
    </source>
</reference>
<dbReference type="GO" id="GO:0003725">
    <property type="term" value="F:double-stranded RNA binding"/>
    <property type="evidence" value="ECO:0000318"/>
    <property type="project" value="GO_Central"/>
</dbReference>
<keyword evidence="2" id="KW-0805">Transcription regulation</keyword>
<feature type="region of interest" description="Disordered" evidence="7">
    <location>
        <begin position="1"/>
        <end position="39"/>
    </location>
</feature>
<dbReference type="GO" id="GO:0005654">
    <property type="term" value="C:nucleoplasm"/>
    <property type="evidence" value="ECO:0007669"/>
    <property type="project" value="Ensembl"/>
</dbReference>
<sequence>MGARLAARCRSAARRGPSGGGGHCLARRSHEGRPRQRPWRTLWFQGRPWQWASPASAPGGPSAGLGVGVGGCRAGLRSSAGPRGAAEAAPVPVGPFLLGGGGAERGAAGNEALFSLPFRFRPFVPHIPFDFYVCEMAFPRVKPAADESAFSEALLKRNQDLAPTAAEQASILSLVTKINNVIDNLIVAPGTFEVQIEEVRQVGSYKKGTMTTGHNVADLVVILKILPTLEAVAALGNKVVESLRAQDPSEVLTMLTNETGFEISSADATVKILITTVPPNLRKLDPELHLDIKVLQSALAAIRHARWFEENASQSTVKVLIRLLKDLRIRFPGFEPLTPWILDLLGHYAVMNNPTRQPLALNIAYRRCLQILAAGLFLPGSVGITDPCESGNFRVHTVMTLEQQDMVCYTAQTLVRILSHGGYRKILGQEGDASYLASEMSTWDGVIVTPSEKAYEKPPEKKEGEEEEENQEEPAAGEEEESMETQE</sequence>
<dbReference type="Ensembl" id="ENSGALT00010068318.1">
    <property type="protein sequence ID" value="ENSGALP00010042061.1"/>
    <property type="gene ID" value="ENSGALG00010028190.1"/>
</dbReference>
<dbReference type="InterPro" id="IPR043519">
    <property type="entry name" value="NT_sf"/>
</dbReference>
<dbReference type="InterPro" id="IPR052134">
    <property type="entry name" value="ILF2"/>
</dbReference>
<reference evidence="9" key="1">
    <citation type="submission" date="2020-11" db="EMBL/GenBank/DDBJ databases">
        <title>Gallus gallus (Chicken) genome, bGalGal1, GRCg7b, maternal haplotype autosomes + Z &amp; W.</title>
        <authorList>
            <person name="Warren W."/>
            <person name="Formenti G."/>
            <person name="Fedrigo O."/>
            <person name="Haase B."/>
            <person name="Mountcastle J."/>
            <person name="Balacco J."/>
            <person name="Tracey A."/>
            <person name="Schneider V."/>
            <person name="Okimoto R."/>
            <person name="Cheng H."/>
            <person name="Hawken R."/>
            <person name="Howe K."/>
            <person name="Jarvis E.D."/>
        </authorList>
    </citation>
    <scope>NUCLEOTIDE SEQUENCE [LARGE SCALE GENOMIC DNA]</scope>
    <source>
        <strain evidence="9">Broiler</strain>
    </source>
</reference>
<keyword evidence="4" id="KW-0010">Activator</keyword>
<evidence type="ECO:0000259" key="8">
    <source>
        <dbReference type="PROSITE" id="PS51703"/>
    </source>
</evidence>
<dbReference type="Pfam" id="PF07528">
    <property type="entry name" value="DZF_N"/>
    <property type="match status" value="1"/>
</dbReference>
<dbReference type="InterPro" id="IPR049401">
    <property type="entry name" value="DZF_dom_N"/>
</dbReference>
<feature type="compositionally biased region" description="Basic and acidic residues" evidence="7">
    <location>
        <begin position="453"/>
        <end position="464"/>
    </location>
</feature>
<dbReference type="FunFam" id="1.10.1410.40:FF:000004">
    <property type="entry name" value="Interleukin enhancer-binding factor 2"/>
    <property type="match status" value="1"/>
</dbReference>
<gene>
    <name evidence="9" type="primary">ILF2</name>
</gene>
<feature type="compositionally biased region" description="Low complexity" evidence="7">
    <location>
        <begin position="1"/>
        <end position="16"/>
    </location>
</feature>
<dbReference type="Gene3D" id="3.30.460.10">
    <property type="entry name" value="Beta Polymerase, domain 2"/>
    <property type="match status" value="1"/>
</dbReference>
<protein>
    <submittedName>
        <fullName evidence="9">Interleukin enhancer binding factor 2</fullName>
    </submittedName>
</protein>
<comment type="subcellular location">
    <subcellularLocation>
        <location evidence="1">Nucleus</location>
    </subcellularLocation>
</comment>
<dbReference type="FunFam" id="1.10.1410.40:FF:000010">
    <property type="entry name" value="Interleukin enhancer-binding factor 2"/>
    <property type="match status" value="1"/>
</dbReference>
<keyword evidence="11" id="KW-1267">Proteomics identification</keyword>
<evidence type="ECO:0000256" key="3">
    <source>
        <dbReference type="ARBA" id="ARBA00023125"/>
    </source>
</evidence>
<accession>A0A8V1A7Y0</accession>
<dbReference type="GO" id="GO:0003677">
    <property type="term" value="F:DNA binding"/>
    <property type="evidence" value="ECO:0000318"/>
    <property type="project" value="GO_Central"/>
</dbReference>
<dbReference type="InterPro" id="IPR049402">
    <property type="entry name" value="DZF_dom_C"/>
</dbReference>
<name>A0A8V1A7Y0_CHICK</name>
<evidence type="ECO:0000256" key="5">
    <source>
        <dbReference type="ARBA" id="ARBA00023163"/>
    </source>
</evidence>
<proteinExistence type="evidence at protein level"/>
<dbReference type="FunCoup" id="A0A8V1A7Y0">
    <property type="interactions" value="2880"/>
</dbReference>
<organism evidence="9 10">
    <name type="scientific">Gallus gallus</name>
    <name type="common">Chicken</name>
    <dbReference type="NCBI Taxonomy" id="9031"/>
    <lineage>
        <taxon>Eukaryota</taxon>
        <taxon>Metazoa</taxon>
        <taxon>Chordata</taxon>
        <taxon>Craniata</taxon>
        <taxon>Vertebrata</taxon>
        <taxon>Euteleostomi</taxon>
        <taxon>Archelosauria</taxon>
        <taxon>Archosauria</taxon>
        <taxon>Dinosauria</taxon>
        <taxon>Saurischia</taxon>
        <taxon>Theropoda</taxon>
        <taxon>Coelurosauria</taxon>
        <taxon>Aves</taxon>
        <taxon>Neognathae</taxon>
        <taxon>Galloanserae</taxon>
        <taxon>Galliformes</taxon>
        <taxon>Phasianidae</taxon>
        <taxon>Phasianinae</taxon>
        <taxon>Gallus</taxon>
    </lineage>
</organism>
<evidence type="ECO:0000313" key="9">
    <source>
        <dbReference type="Ensembl" id="ENSGALP00010042061.1"/>
    </source>
</evidence>
<dbReference type="SUPFAM" id="SSF81301">
    <property type="entry name" value="Nucleotidyltransferase"/>
    <property type="match status" value="1"/>
</dbReference>
<dbReference type="Pfam" id="PF20965">
    <property type="entry name" value="DZF_C"/>
    <property type="match status" value="1"/>
</dbReference>
<dbReference type="GO" id="GO:0045893">
    <property type="term" value="P:positive regulation of DNA-templated transcription"/>
    <property type="evidence" value="ECO:0000318"/>
    <property type="project" value="GO_Central"/>
</dbReference>
<feature type="region of interest" description="Disordered" evidence="7">
    <location>
        <begin position="449"/>
        <end position="487"/>
    </location>
</feature>
<dbReference type="PANTHER" id="PTHR46447">
    <property type="entry name" value="INTERLEUKIN ENHANCER-BINDING FACTOR"/>
    <property type="match status" value="1"/>
</dbReference>
<dbReference type="InterPro" id="IPR006561">
    <property type="entry name" value="DZF_dom"/>
</dbReference>
<keyword evidence="5" id="KW-0804">Transcription</keyword>
<keyword evidence="6" id="KW-0539">Nucleus</keyword>
<evidence type="ECO:0000256" key="7">
    <source>
        <dbReference type="SAM" id="MobiDB-lite"/>
    </source>
</evidence>
<dbReference type="Gene3D" id="1.10.1410.40">
    <property type="match status" value="1"/>
</dbReference>